<evidence type="ECO:0000256" key="4">
    <source>
        <dbReference type="ARBA" id="ARBA00012140"/>
    </source>
</evidence>
<dbReference type="Gene3D" id="3.40.50.150">
    <property type="entry name" value="Vaccinia Virus protein VP39"/>
    <property type="match status" value="1"/>
</dbReference>
<evidence type="ECO:0000256" key="7">
    <source>
        <dbReference type="ARBA" id="ARBA00022603"/>
    </source>
</evidence>
<keyword evidence="17" id="KW-1185">Reference proteome</keyword>
<feature type="binding site" evidence="14">
    <location>
        <begin position="259"/>
        <end position="265"/>
    </location>
    <ligand>
        <name>S-adenosyl-L-methionine</name>
        <dbReference type="ChEBI" id="CHEBI:59789"/>
    </ligand>
</feature>
<keyword evidence="7 14" id="KW-0489">Methyltransferase</keyword>
<dbReference type="InterPro" id="IPR049560">
    <property type="entry name" value="MeTrfase_RsmB-F_NOP2_cat"/>
</dbReference>
<dbReference type="InterPro" id="IPR035926">
    <property type="entry name" value="NusB-like_sf"/>
</dbReference>
<dbReference type="InterPro" id="IPR018314">
    <property type="entry name" value="RsmB/NOL1/NOP2-like_CS"/>
</dbReference>
<dbReference type="InterPro" id="IPR001678">
    <property type="entry name" value="MeTrfase_RsmB-F_NOP2_dom"/>
</dbReference>
<evidence type="ECO:0000256" key="5">
    <source>
        <dbReference type="ARBA" id="ARBA00022490"/>
    </source>
</evidence>
<evidence type="ECO:0000259" key="15">
    <source>
        <dbReference type="PROSITE" id="PS51686"/>
    </source>
</evidence>
<dbReference type="RefSeq" id="WP_382347728.1">
    <property type="nucleotide sequence ID" value="NZ_JBHSMC010000001.1"/>
</dbReference>
<dbReference type="SUPFAM" id="SSF53335">
    <property type="entry name" value="S-adenosyl-L-methionine-dependent methyltransferases"/>
    <property type="match status" value="1"/>
</dbReference>
<dbReference type="PRINTS" id="PR02008">
    <property type="entry name" value="RCMTFAMILY"/>
</dbReference>
<dbReference type="Pfam" id="PF22458">
    <property type="entry name" value="RsmF-B_ferredox"/>
    <property type="match status" value="1"/>
</dbReference>
<dbReference type="InterPro" id="IPR006027">
    <property type="entry name" value="NusB_RsmB_TIM44"/>
</dbReference>
<keyword evidence="8 14" id="KW-0808">Transferase</keyword>
<dbReference type="CDD" id="cd02440">
    <property type="entry name" value="AdoMet_MTases"/>
    <property type="match status" value="1"/>
</dbReference>
<accession>A0ABW0LFS5</accession>
<feature type="active site" description="Nucleophile" evidence="14">
    <location>
        <position position="382"/>
    </location>
</feature>
<dbReference type="Pfam" id="PF01189">
    <property type="entry name" value="Methyltr_RsmB-F"/>
    <property type="match status" value="1"/>
</dbReference>
<evidence type="ECO:0000256" key="3">
    <source>
        <dbReference type="ARBA" id="ARBA00007494"/>
    </source>
</evidence>
<name>A0ABW0LFS5_9BACI</name>
<dbReference type="SUPFAM" id="SSF48013">
    <property type="entry name" value="NusB-like"/>
    <property type="match status" value="1"/>
</dbReference>
<feature type="binding site" evidence="14">
    <location>
        <position position="329"/>
    </location>
    <ligand>
        <name>S-adenosyl-L-methionine</name>
        <dbReference type="ChEBI" id="CHEBI:59789"/>
    </ligand>
</feature>
<dbReference type="InterPro" id="IPR054728">
    <property type="entry name" value="RsmB-like_ferredoxin"/>
</dbReference>
<proteinExistence type="inferred from homology"/>
<dbReference type="GO" id="GO:0032259">
    <property type="term" value="P:methylation"/>
    <property type="evidence" value="ECO:0007669"/>
    <property type="project" value="UniProtKB-KW"/>
</dbReference>
<comment type="similarity">
    <text evidence="3 14">Belongs to the class I-like SAM-binding methyltransferase superfamily. RsmB/NOP family.</text>
</comment>
<organism evidence="16 17">
    <name type="scientific">Lederbergia graminis</name>
    <dbReference type="NCBI Taxonomy" id="735518"/>
    <lineage>
        <taxon>Bacteria</taxon>
        <taxon>Bacillati</taxon>
        <taxon>Bacillota</taxon>
        <taxon>Bacilli</taxon>
        <taxon>Bacillales</taxon>
        <taxon>Bacillaceae</taxon>
        <taxon>Lederbergia</taxon>
    </lineage>
</organism>
<comment type="function">
    <text evidence="1">Specifically methylates the cytosine at position 967 (m5C967) of 16S rRNA.</text>
</comment>
<evidence type="ECO:0000256" key="12">
    <source>
        <dbReference type="ARBA" id="ARBA00031088"/>
    </source>
</evidence>
<dbReference type="EC" id="2.1.1.176" evidence="4"/>
<keyword evidence="10 14" id="KW-0694">RNA-binding</keyword>
<dbReference type="InterPro" id="IPR029063">
    <property type="entry name" value="SAM-dependent_MTases_sf"/>
</dbReference>
<evidence type="ECO:0000256" key="14">
    <source>
        <dbReference type="PROSITE-ProRule" id="PRU01023"/>
    </source>
</evidence>
<dbReference type="PANTHER" id="PTHR22807:SF53">
    <property type="entry name" value="RIBOSOMAL RNA SMALL SUBUNIT METHYLTRANSFERASE B-RELATED"/>
    <property type="match status" value="1"/>
</dbReference>
<dbReference type="NCBIfam" id="NF011494">
    <property type="entry name" value="PRK14902.1"/>
    <property type="match status" value="1"/>
</dbReference>
<comment type="catalytic activity">
    <reaction evidence="13">
        <text>cytidine(967) in 16S rRNA + S-adenosyl-L-methionine = 5-methylcytidine(967) in 16S rRNA + S-adenosyl-L-homocysteine + H(+)</text>
        <dbReference type="Rhea" id="RHEA:42748"/>
        <dbReference type="Rhea" id="RHEA-COMP:10219"/>
        <dbReference type="Rhea" id="RHEA-COMP:10220"/>
        <dbReference type="ChEBI" id="CHEBI:15378"/>
        <dbReference type="ChEBI" id="CHEBI:57856"/>
        <dbReference type="ChEBI" id="CHEBI:59789"/>
        <dbReference type="ChEBI" id="CHEBI:74483"/>
        <dbReference type="ChEBI" id="CHEBI:82748"/>
        <dbReference type="EC" id="2.1.1.176"/>
    </reaction>
</comment>
<gene>
    <name evidence="16" type="primary">rsmB</name>
    <name evidence="16" type="ORF">ACFPM4_03460</name>
</gene>
<feature type="binding site" evidence="14">
    <location>
        <position position="283"/>
    </location>
    <ligand>
        <name>S-adenosyl-L-methionine</name>
        <dbReference type="ChEBI" id="CHEBI:59789"/>
    </ligand>
</feature>
<dbReference type="Gene3D" id="1.10.940.10">
    <property type="entry name" value="NusB-like"/>
    <property type="match status" value="1"/>
</dbReference>
<feature type="binding site" evidence="14">
    <location>
        <position position="310"/>
    </location>
    <ligand>
        <name>S-adenosyl-L-methionine</name>
        <dbReference type="ChEBI" id="CHEBI:59789"/>
    </ligand>
</feature>
<dbReference type="Gene3D" id="3.30.70.1170">
    <property type="entry name" value="Sun protein, domain 3"/>
    <property type="match status" value="1"/>
</dbReference>
<protein>
    <recommendedName>
        <fullName evidence="4">16S rRNA (cytosine(967)-C(5))-methyltransferase</fullName>
        <ecNumber evidence="4">2.1.1.176</ecNumber>
    </recommendedName>
    <alternativeName>
        <fullName evidence="11">16S rRNA m5C967 methyltransferase</fullName>
    </alternativeName>
    <alternativeName>
        <fullName evidence="12">rRNA (cytosine-C(5)-)-methyltransferase RsmB</fullName>
    </alternativeName>
</protein>
<dbReference type="Proteomes" id="UP001596147">
    <property type="component" value="Unassembled WGS sequence"/>
</dbReference>
<evidence type="ECO:0000256" key="9">
    <source>
        <dbReference type="ARBA" id="ARBA00022691"/>
    </source>
</evidence>
<dbReference type="InterPro" id="IPR004573">
    <property type="entry name" value="rRNA_ssu_MeTfrase_B"/>
</dbReference>
<evidence type="ECO:0000256" key="6">
    <source>
        <dbReference type="ARBA" id="ARBA00022552"/>
    </source>
</evidence>
<dbReference type="PROSITE" id="PS01153">
    <property type="entry name" value="NOL1_NOP2_SUN"/>
    <property type="match status" value="1"/>
</dbReference>
<dbReference type="NCBIfam" id="TIGR00563">
    <property type="entry name" value="rsmB"/>
    <property type="match status" value="1"/>
</dbReference>
<dbReference type="Pfam" id="PF01029">
    <property type="entry name" value="NusB"/>
    <property type="match status" value="1"/>
</dbReference>
<dbReference type="PANTHER" id="PTHR22807">
    <property type="entry name" value="NOP2 YEAST -RELATED NOL1/NOP2/FMU SUN DOMAIN-CONTAINING"/>
    <property type="match status" value="1"/>
</dbReference>
<sequence length="446" mass="50136">MSKKNKNVRESALEILEAIDKQQAYSNLLLNQVINKNQIKGPDVGLLTEIVYGTLQRKLTLDYFLQPFIKKKLEVWVMNLLRLSLYQMHYLDKIPDRAVLFEAVEIAKKRGHKGIASLVNGVLRAIQRQGVPSLEEIKDPLKRLSIEMSHPLWLVQRWEKQYGLALTKEMCAENLIAPVQTARVNTTKITRDEVLSMLRNEGFEVEPSVILPVSIRILRGNVANSTAFEKGYLSIQDESSMIVAYTLDLEENMTILDACAAPGGKTGHIAELLNGTGKVQAIDIHSHKVKLIQSNAARLGLSNIEASVLDSRKVSEKFSHEVFDRILVDAPCSGLGVLRKKPDIKYVKKPEDIDNLKNIQQNILNEAAKTLKKGGILVYSTCTVDKEENYGTINDFLQNHPEFKEYPLQLPDSLTYLLEEGSNALQIFPQDFGGDGFFIASFKKSM</sequence>
<evidence type="ECO:0000256" key="11">
    <source>
        <dbReference type="ARBA" id="ARBA00030399"/>
    </source>
</evidence>
<dbReference type="InterPro" id="IPR023267">
    <property type="entry name" value="RCMT"/>
</dbReference>
<comment type="caution">
    <text evidence="16">The sequence shown here is derived from an EMBL/GenBank/DDBJ whole genome shotgun (WGS) entry which is preliminary data.</text>
</comment>
<comment type="subcellular location">
    <subcellularLocation>
        <location evidence="2">Cytoplasm</location>
    </subcellularLocation>
</comment>
<evidence type="ECO:0000256" key="13">
    <source>
        <dbReference type="ARBA" id="ARBA00047283"/>
    </source>
</evidence>
<keyword evidence="5" id="KW-0963">Cytoplasm</keyword>
<keyword evidence="6" id="KW-0698">rRNA processing</keyword>
<evidence type="ECO:0000313" key="17">
    <source>
        <dbReference type="Proteomes" id="UP001596147"/>
    </source>
</evidence>
<evidence type="ECO:0000256" key="8">
    <source>
        <dbReference type="ARBA" id="ARBA00022679"/>
    </source>
</evidence>
<dbReference type="PROSITE" id="PS51686">
    <property type="entry name" value="SAM_MT_RSMB_NOP"/>
    <property type="match status" value="1"/>
</dbReference>
<evidence type="ECO:0000313" key="16">
    <source>
        <dbReference type="EMBL" id="MFC5463812.1"/>
    </source>
</evidence>
<feature type="domain" description="SAM-dependent MTase RsmB/NOP-type" evidence="15">
    <location>
        <begin position="170"/>
        <end position="445"/>
    </location>
</feature>
<dbReference type="EMBL" id="JBHSMC010000001">
    <property type="protein sequence ID" value="MFC5463812.1"/>
    <property type="molecule type" value="Genomic_DNA"/>
</dbReference>
<evidence type="ECO:0000256" key="1">
    <source>
        <dbReference type="ARBA" id="ARBA00002724"/>
    </source>
</evidence>
<evidence type="ECO:0000256" key="10">
    <source>
        <dbReference type="ARBA" id="ARBA00022884"/>
    </source>
</evidence>
<dbReference type="GO" id="GO:0008168">
    <property type="term" value="F:methyltransferase activity"/>
    <property type="evidence" value="ECO:0007669"/>
    <property type="project" value="UniProtKB-KW"/>
</dbReference>
<reference evidence="17" key="1">
    <citation type="journal article" date="2019" name="Int. J. Syst. Evol. Microbiol.">
        <title>The Global Catalogue of Microorganisms (GCM) 10K type strain sequencing project: providing services to taxonomists for standard genome sequencing and annotation.</title>
        <authorList>
            <consortium name="The Broad Institute Genomics Platform"/>
            <consortium name="The Broad Institute Genome Sequencing Center for Infectious Disease"/>
            <person name="Wu L."/>
            <person name="Ma J."/>
        </authorList>
    </citation>
    <scope>NUCLEOTIDE SEQUENCE [LARGE SCALE GENOMIC DNA]</scope>
    <source>
        <strain evidence="17">CGMCC 1.12237</strain>
    </source>
</reference>
<evidence type="ECO:0000256" key="2">
    <source>
        <dbReference type="ARBA" id="ARBA00004496"/>
    </source>
</evidence>
<keyword evidence="9 14" id="KW-0949">S-adenosyl-L-methionine</keyword>